<dbReference type="Pfam" id="PF00072">
    <property type="entry name" value="Response_reg"/>
    <property type="match status" value="1"/>
</dbReference>
<name>A0ABN7LEA8_9BACT</name>
<feature type="domain" description="HTH luxR-type" evidence="6">
    <location>
        <begin position="147"/>
        <end position="212"/>
    </location>
</feature>
<gene>
    <name evidence="8" type="ORF">NSPZN2_180013</name>
</gene>
<dbReference type="SMART" id="SM00448">
    <property type="entry name" value="REC"/>
    <property type="match status" value="1"/>
</dbReference>
<dbReference type="GO" id="GO:0003677">
    <property type="term" value="F:DNA binding"/>
    <property type="evidence" value="ECO:0007669"/>
    <property type="project" value="UniProtKB-KW"/>
</dbReference>
<dbReference type="Proteomes" id="UP000675880">
    <property type="component" value="Unassembled WGS sequence"/>
</dbReference>
<keyword evidence="1 5" id="KW-0597">Phosphoprotein</keyword>
<dbReference type="InterPro" id="IPR001789">
    <property type="entry name" value="Sig_transdc_resp-reg_receiver"/>
</dbReference>
<dbReference type="PROSITE" id="PS50110">
    <property type="entry name" value="RESPONSE_REGULATORY"/>
    <property type="match status" value="1"/>
</dbReference>
<dbReference type="EMBL" id="CAJNBJ010000010">
    <property type="protein sequence ID" value="CAE6745383.1"/>
    <property type="molecule type" value="Genomic_DNA"/>
</dbReference>
<dbReference type="InterPro" id="IPR039420">
    <property type="entry name" value="WalR-like"/>
</dbReference>
<feature type="domain" description="Response regulatory" evidence="7">
    <location>
        <begin position="8"/>
        <end position="122"/>
    </location>
</feature>
<dbReference type="PANTHER" id="PTHR43214:SF41">
    <property type="entry name" value="NITRATE_NITRITE RESPONSE REGULATOR PROTEIN NARP"/>
    <property type="match status" value="1"/>
</dbReference>
<sequence length="216" mass="23787">MSTTPPPRVLLADDHTLVLEGFRRIVEQRCEVVGAVEDGRALLEAAVRLRPDLILLDISMPLLNGVDAGRQLKKLVPDAKLIFVTMHADPAYVSEAFKAGASAYLLKRSAARELDQAIEAVLKGQYFVTSLLTREIVTGLSSEEGGLFSHRQELTPRQREVLQLIAEGRTIKEIAALLNISPKTVEFHKAQIIFHLNLRTTAELTKYALAHGLTSA</sequence>
<evidence type="ECO:0000259" key="6">
    <source>
        <dbReference type="PROSITE" id="PS50043"/>
    </source>
</evidence>
<keyword evidence="4" id="KW-0804">Transcription</keyword>
<dbReference type="InterPro" id="IPR036388">
    <property type="entry name" value="WH-like_DNA-bd_sf"/>
</dbReference>
<dbReference type="PRINTS" id="PR00038">
    <property type="entry name" value="HTHLUXR"/>
</dbReference>
<dbReference type="InterPro" id="IPR058245">
    <property type="entry name" value="NreC/VraR/RcsB-like_REC"/>
</dbReference>
<evidence type="ECO:0000256" key="4">
    <source>
        <dbReference type="ARBA" id="ARBA00023163"/>
    </source>
</evidence>
<feature type="modified residue" description="4-aspartylphosphate" evidence="5">
    <location>
        <position position="57"/>
    </location>
</feature>
<reference evidence="8 9" key="1">
    <citation type="submission" date="2021-02" db="EMBL/GenBank/DDBJ databases">
        <authorList>
            <person name="Han P."/>
        </authorList>
    </citation>
    <scope>NUCLEOTIDE SEQUENCE [LARGE SCALE GENOMIC DNA]</scope>
    <source>
        <strain evidence="8">Candidatus Nitrospira sp. ZN2</strain>
    </source>
</reference>
<evidence type="ECO:0000256" key="1">
    <source>
        <dbReference type="ARBA" id="ARBA00022553"/>
    </source>
</evidence>
<dbReference type="RefSeq" id="WP_213042162.1">
    <property type="nucleotide sequence ID" value="NZ_CAJNBJ010000010.1"/>
</dbReference>
<protein>
    <submittedName>
        <fullName evidence="8">DNA-binding response regulator</fullName>
    </submittedName>
</protein>
<dbReference type="Gene3D" id="1.10.10.10">
    <property type="entry name" value="Winged helix-like DNA-binding domain superfamily/Winged helix DNA-binding domain"/>
    <property type="match status" value="1"/>
</dbReference>
<dbReference type="SUPFAM" id="SSF52172">
    <property type="entry name" value="CheY-like"/>
    <property type="match status" value="1"/>
</dbReference>
<dbReference type="Pfam" id="PF00196">
    <property type="entry name" value="GerE"/>
    <property type="match status" value="1"/>
</dbReference>
<dbReference type="Gene3D" id="3.40.50.2300">
    <property type="match status" value="1"/>
</dbReference>
<evidence type="ECO:0000313" key="9">
    <source>
        <dbReference type="Proteomes" id="UP000675880"/>
    </source>
</evidence>
<dbReference type="InterPro" id="IPR000792">
    <property type="entry name" value="Tscrpt_reg_LuxR_C"/>
</dbReference>
<dbReference type="PANTHER" id="PTHR43214">
    <property type="entry name" value="TWO-COMPONENT RESPONSE REGULATOR"/>
    <property type="match status" value="1"/>
</dbReference>
<proteinExistence type="predicted"/>
<dbReference type="CDD" id="cd06170">
    <property type="entry name" value="LuxR_C_like"/>
    <property type="match status" value="1"/>
</dbReference>
<evidence type="ECO:0000256" key="2">
    <source>
        <dbReference type="ARBA" id="ARBA00023015"/>
    </source>
</evidence>
<comment type="caution">
    <text evidence="8">The sequence shown here is derived from an EMBL/GenBank/DDBJ whole genome shotgun (WGS) entry which is preliminary data.</text>
</comment>
<dbReference type="InterPro" id="IPR016032">
    <property type="entry name" value="Sig_transdc_resp-reg_C-effctor"/>
</dbReference>
<dbReference type="SUPFAM" id="SSF46894">
    <property type="entry name" value="C-terminal effector domain of the bipartite response regulators"/>
    <property type="match status" value="1"/>
</dbReference>
<evidence type="ECO:0000256" key="3">
    <source>
        <dbReference type="ARBA" id="ARBA00023125"/>
    </source>
</evidence>
<evidence type="ECO:0000313" key="8">
    <source>
        <dbReference type="EMBL" id="CAE6745383.1"/>
    </source>
</evidence>
<accession>A0ABN7LEA8</accession>
<evidence type="ECO:0000256" key="5">
    <source>
        <dbReference type="PROSITE-ProRule" id="PRU00169"/>
    </source>
</evidence>
<dbReference type="SMART" id="SM00421">
    <property type="entry name" value="HTH_LUXR"/>
    <property type="match status" value="1"/>
</dbReference>
<evidence type="ECO:0000259" key="7">
    <source>
        <dbReference type="PROSITE" id="PS50110"/>
    </source>
</evidence>
<organism evidence="8 9">
    <name type="scientific">Nitrospira defluvii</name>
    <dbReference type="NCBI Taxonomy" id="330214"/>
    <lineage>
        <taxon>Bacteria</taxon>
        <taxon>Pseudomonadati</taxon>
        <taxon>Nitrospirota</taxon>
        <taxon>Nitrospiria</taxon>
        <taxon>Nitrospirales</taxon>
        <taxon>Nitrospiraceae</taxon>
        <taxon>Nitrospira</taxon>
    </lineage>
</organism>
<keyword evidence="2" id="KW-0805">Transcription regulation</keyword>
<dbReference type="CDD" id="cd17535">
    <property type="entry name" value="REC_NarL-like"/>
    <property type="match status" value="1"/>
</dbReference>
<keyword evidence="9" id="KW-1185">Reference proteome</keyword>
<keyword evidence="3 8" id="KW-0238">DNA-binding</keyword>
<dbReference type="PROSITE" id="PS50043">
    <property type="entry name" value="HTH_LUXR_2"/>
    <property type="match status" value="1"/>
</dbReference>
<dbReference type="InterPro" id="IPR011006">
    <property type="entry name" value="CheY-like_superfamily"/>
</dbReference>